<keyword evidence="7 10" id="KW-0808">Transferase</keyword>
<evidence type="ECO:0000313" key="13">
    <source>
        <dbReference type="EMBL" id="TDR80672.1"/>
    </source>
</evidence>
<proteinExistence type="inferred from homology"/>
<evidence type="ECO:0000256" key="2">
    <source>
        <dbReference type="ARBA" id="ARBA00004496"/>
    </source>
</evidence>
<dbReference type="OrthoDB" id="9761808at2"/>
<dbReference type="EC" id="2.6.1.16" evidence="3 10"/>
<dbReference type="PANTHER" id="PTHR10937:SF0">
    <property type="entry name" value="GLUTAMINE--FRUCTOSE-6-PHOSPHATE TRANSAMINASE (ISOMERIZING)"/>
    <property type="match status" value="1"/>
</dbReference>
<dbReference type="InterPro" id="IPR005855">
    <property type="entry name" value="GFAT"/>
</dbReference>
<evidence type="ECO:0000256" key="5">
    <source>
        <dbReference type="ARBA" id="ARBA00022490"/>
    </source>
</evidence>
<dbReference type="InterPro" id="IPR035466">
    <property type="entry name" value="GlmS/AgaS_SIS"/>
</dbReference>
<dbReference type="FunFam" id="3.40.50.10490:FF:000001">
    <property type="entry name" value="Glutamine--fructose-6-phosphate aminotransferase [isomerizing]"/>
    <property type="match status" value="1"/>
</dbReference>
<dbReference type="GO" id="GO:0005829">
    <property type="term" value="C:cytosol"/>
    <property type="evidence" value="ECO:0007669"/>
    <property type="project" value="TreeGrafter"/>
</dbReference>
<dbReference type="FunFam" id="3.40.50.10490:FF:000002">
    <property type="entry name" value="Glutamine--fructose-6-phosphate aminotransferase [isomerizing]"/>
    <property type="match status" value="1"/>
</dbReference>
<comment type="subunit">
    <text evidence="10">Homodimer.</text>
</comment>
<dbReference type="Proteomes" id="UP000295611">
    <property type="component" value="Unassembled WGS sequence"/>
</dbReference>
<dbReference type="GO" id="GO:0006047">
    <property type="term" value="P:UDP-N-acetylglucosamine metabolic process"/>
    <property type="evidence" value="ECO:0007669"/>
    <property type="project" value="TreeGrafter"/>
</dbReference>
<dbReference type="Pfam" id="PF13522">
    <property type="entry name" value="GATase_6"/>
    <property type="match status" value="1"/>
</dbReference>
<comment type="function">
    <text evidence="10">Catalyzes the first step in hexosamine metabolism, converting fructose-6P into glucosamine-6P using glutamine as a nitrogen source.</text>
</comment>
<dbReference type="EMBL" id="SNZP01000004">
    <property type="protein sequence ID" value="TDR80672.1"/>
    <property type="molecule type" value="Genomic_DNA"/>
</dbReference>
<dbReference type="NCBIfam" id="NF001484">
    <property type="entry name" value="PRK00331.1"/>
    <property type="match status" value="1"/>
</dbReference>
<dbReference type="HAMAP" id="MF_00164">
    <property type="entry name" value="GlmS"/>
    <property type="match status" value="1"/>
</dbReference>
<dbReference type="SUPFAM" id="SSF56235">
    <property type="entry name" value="N-terminal nucleophile aminohydrolases (Ntn hydrolases)"/>
    <property type="match status" value="1"/>
</dbReference>
<feature type="active site" description="Nucleophile; for GATase activity" evidence="10">
    <location>
        <position position="2"/>
    </location>
</feature>
<organism evidence="13 14">
    <name type="scientific">Paludibacterium purpuratum</name>
    <dbReference type="NCBI Taxonomy" id="1144873"/>
    <lineage>
        <taxon>Bacteria</taxon>
        <taxon>Pseudomonadati</taxon>
        <taxon>Pseudomonadota</taxon>
        <taxon>Betaproteobacteria</taxon>
        <taxon>Neisseriales</taxon>
        <taxon>Chromobacteriaceae</taxon>
        <taxon>Paludibacterium</taxon>
    </lineage>
</organism>
<dbReference type="InterPro" id="IPR047084">
    <property type="entry name" value="GFAT_N"/>
</dbReference>
<dbReference type="Gene3D" id="3.60.20.10">
    <property type="entry name" value="Glutamine Phosphoribosylpyrophosphate, subunit 1, domain 1"/>
    <property type="match status" value="1"/>
</dbReference>
<dbReference type="AlphaFoldDB" id="A0A4R7B9J9"/>
<keyword evidence="14" id="KW-1185">Reference proteome</keyword>
<feature type="domain" description="Glutamine amidotransferase type-2" evidence="11">
    <location>
        <begin position="2"/>
        <end position="218"/>
    </location>
</feature>
<keyword evidence="8" id="KW-0677">Repeat</keyword>
<dbReference type="GO" id="GO:0004360">
    <property type="term" value="F:glutamine-fructose-6-phosphate transaminase (isomerizing) activity"/>
    <property type="evidence" value="ECO:0007669"/>
    <property type="project" value="UniProtKB-UniRule"/>
</dbReference>
<evidence type="ECO:0000256" key="10">
    <source>
        <dbReference type="HAMAP-Rule" id="MF_00164"/>
    </source>
</evidence>
<evidence type="ECO:0000256" key="3">
    <source>
        <dbReference type="ARBA" id="ARBA00012916"/>
    </source>
</evidence>
<dbReference type="CDD" id="cd05008">
    <property type="entry name" value="SIS_GlmS_GlmD_1"/>
    <property type="match status" value="1"/>
</dbReference>
<dbReference type="InterPro" id="IPR001347">
    <property type="entry name" value="SIS_dom"/>
</dbReference>
<dbReference type="InterPro" id="IPR046348">
    <property type="entry name" value="SIS_dom_sf"/>
</dbReference>
<evidence type="ECO:0000256" key="1">
    <source>
        <dbReference type="ARBA" id="ARBA00001031"/>
    </source>
</evidence>
<dbReference type="InterPro" id="IPR017932">
    <property type="entry name" value="GATase_2_dom"/>
</dbReference>
<evidence type="ECO:0000256" key="7">
    <source>
        <dbReference type="ARBA" id="ARBA00022679"/>
    </source>
</evidence>
<dbReference type="PANTHER" id="PTHR10937">
    <property type="entry name" value="GLUCOSAMINE--FRUCTOSE-6-PHOSPHATE AMINOTRANSFERASE, ISOMERIZING"/>
    <property type="match status" value="1"/>
</dbReference>
<sequence>MCGIVGAIADHNVVPHLVEGLKRLEYRGYDSAGIAVLTGGAIERVRRVGRVAEMENAAAEQQLQGFLGIGHTRWATHGGVTEPNAHPHVSHGQIAVVHNGIIENHEAQRERLKSLGYTFESQTDTEVIAHLVHHYLQQTGELFAAVQRAVRELVGAYAIGVVSLAQPDELVCARMGCPLLIGLGEGQNYIASDVSAILSATRRVIFLEDGDLALLTRQSVKIIDAADQPVERKIHVSDVSLSSLELGPYSHFMQKEIHEQPKALSDTIEAVLDAGFCPALFGDRADTVLRELEGVKILACGTSYYAGLTAKYWIESIAGVLCDVEIASEYRYREAWVHPKHLVVTISQSGETLDTMEALKYAKSKGHCAALSICNVAESAIPRASELVFYTRAGAEIGVASTKAFTTQLVALFTLAVTLGKLRGRVDAAAEAGYLEALRHLPGSVQHALNLEPQIKAWSERFAPKNDALFLGRGLHYPIALEGALKLKEISYIHAEAYPAGELKHGPLALVDQNMPVVVIAPNDALLEKVKSNMQEVRARGGELFVFADLDSHFSESEGVHVIRTPRHVGVLSAVVHAIPVQLLAYHVALARGTDVDKPRNLAKSVTVE</sequence>
<feature type="domain" description="SIS" evidence="12">
    <location>
        <begin position="458"/>
        <end position="599"/>
    </location>
</feature>
<evidence type="ECO:0000313" key="14">
    <source>
        <dbReference type="Proteomes" id="UP000295611"/>
    </source>
</evidence>
<evidence type="ECO:0000259" key="12">
    <source>
        <dbReference type="PROSITE" id="PS51464"/>
    </source>
</evidence>
<name>A0A4R7B9J9_9NEIS</name>
<reference evidence="13 14" key="1">
    <citation type="submission" date="2019-03" db="EMBL/GenBank/DDBJ databases">
        <title>Genomic Encyclopedia of Type Strains, Phase III (KMG-III): the genomes of soil and plant-associated and newly described type strains.</title>
        <authorList>
            <person name="Whitman W."/>
        </authorList>
    </citation>
    <scope>NUCLEOTIDE SEQUENCE [LARGE SCALE GENOMIC DNA]</scope>
    <source>
        <strain evidence="13 14">CECT 8976</strain>
    </source>
</reference>
<dbReference type="PROSITE" id="PS51464">
    <property type="entry name" value="SIS"/>
    <property type="match status" value="2"/>
</dbReference>
<keyword evidence="6 10" id="KW-0032">Aminotransferase</keyword>
<dbReference type="GO" id="GO:0006487">
    <property type="term" value="P:protein N-linked glycosylation"/>
    <property type="evidence" value="ECO:0007669"/>
    <property type="project" value="TreeGrafter"/>
</dbReference>
<dbReference type="Pfam" id="PF01380">
    <property type="entry name" value="SIS"/>
    <property type="match status" value="2"/>
</dbReference>
<dbReference type="CDD" id="cd00714">
    <property type="entry name" value="GFAT"/>
    <property type="match status" value="1"/>
</dbReference>
<dbReference type="PROSITE" id="PS51278">
    <property type="entry name" value="GATASE_TYPE_2"/>
    <property type="match status" value="1"/>
</dbReference>
<dbReference type="SUPFAM" id="SSF53697">
    <property type="entry name" value="SIS domain"/>
    <property type="match status" value="1"/>
</dbReference>
<dbReference type="GO" id="GO:0006002">
    <property type="term" value="P:fructose 6-phosphate metabolic process"/>
    <property type="evidence" value="ECO:0007669"/>
    <property type="project" value="TreeGrafter"/>
</dbReference>
<dbReference type="CDD" id="cd05009">
    <property type="entry name" value="SIS_GlmS_GlmD_2"/>
    <property type="match status" value="1"/>
</dbReference>
<comment type="catalytic activity">
    <reaction evidence="1 10">
        <text>D-fructose 6-phosphate + L-glutamine = D-glucosamine 6-phosphate + L-glutamate</text>
        <dbReference type="Rhea" id="RHEA:13237"/>
        <dbReference type="ChEBI" id="CHEBI:29985"/>
        <dbReference type="ChEBI" id="CHEBI:58359"/>
        <dbReference type="ChEBI" id="CHEBI:58725"/>
        <dbReference type="ChEBI" id="CHEBI:61527"/>
        <dbReference type="EC" id="2.6.1.16"/>
    </reaction>
</comment>
<dbReference type="Gene3D" id="3.40.50.10490">
    <property type="entry name" value="Glucose-6-phosphate isomerase like protein, domain 1"/>
    <property type="match status" value="2"/>
</dbReference>
<feature type="active site" description="For Fru-6P isomerization activity" evidence="10">
    <location>
        <position position="604"/>
    </location>
</feature>
<dbReference type="GO" id="GO:0046349">
    <property type="term" value="P:amino sugar biosynthetic process"/>
    <property type="evidence" value="ECO:0007669"/>
    <property type="project" value="UniProtKB-ARBA"/>
</dbReference>
<comment type="caution">
    <text evidence="13">The sequence shown here is derived from an EMBL/GenBank/DDBJ whole genome shotgun (WGS) entry which is preliminary data.</text>
</comment>
<evidence type="ECO:0000259" key="11">
    <source>
        <dbReference type="PROSITE" id="PS51278"/>
    </source>
</evidence>
<protein>
    <recommendedName>
        <fullName evidence="4 10">Glutamine--fructose-6-phosphate aminotransferase [isomerizing]</fullName>
        <ecNumber evidence="3 10">2.6.1.16</ecNumber>
    </recommendedName>
    <alternativeName>
        <fullName evidence="10">D-fructose-6-phosphate amidotransferase</fullName>
    </alternativeName>
    <alternativeName>
        <fullName evidence="10">GFAT</fullName>
    </alternativeName>
    <alternativeName>
        <fullName evidence="10">Glucosamine-6-phosphate synthase</fullName>
    </alternativeName>
    <alternativeName>
        <fullName evidence="10">Hexosephosphate aminotransferase</fullName>
    </alternativeName>
    <alternativeName>
        <fullName evidence="10">L-glutamine--D-fructose-6-phosphate amidotransferase</fullName>
    </alternativeName>
</protein>
<evidence type="ECO:0000256" key="6">
    <source>
        <dbReference type="ARBA" id="ARBA00022576"/>
    </source>
</evidence>
<dbReference type="FunFam" id="3.60.20.10:FF:000006">
    <property type="entry name" value="Glutamine--fructose-6-phosphate aminotransferase [isomerizing]"/>
    <property type="match status" value="1"/>
</dbReference>
<dbReference type="InterPro" id="IPR029055">
    <property type="entry name" value="Ntn_hydrolases_N"/>
</dbReference>
<dbReference type="GO" id="GO:0097367">
    <property type="term" value="F:carbohydrate derivative binding"/>
    <property type="evidence" value="ECO:0007669"/>
    <property type="project" value="InterPro"/>
</dbReference>
<dbReference type="GO" id="GO:0005975">
    <property type="term" value="P:carbohydrate metabolic process"/>
    <property type="evidence" value="ECO:0007669"/>
    <property type="project" value="UniProtKB-UniRule"/>
</dbReference>
<evidence type="ECO:0000256" key="4">
    <source>
        <dbReference type="ARBA" id="ARBA00016090"/>
    </source>
</evidence>
<accession>A0A4R7B9J9</accession>
<comment type="subcellular location">
    <subcellularLocation>
        <location evidence="2 10">Cytoplasm</location>
    </subcellularLocation>
</comment>
<evidence type="ECO:0000256" key="9">
    <source>
        <dbReference type="ARBA" id="ARBA00022962"/>
    </source>
</evidence>
<evidence type="ECO:0000256" key="8">
    <source>
        <dbReference type="ARBA" id="ARBA00022737"/>
    </source>
</evidence>
<feature type="initiator methionine" description="Removed" evidence="10">
    <location>
        <position position="1"/>
    </location>
</feature>
<keyword evidence="5 10" id="KW-0963">Cytoplasm</keyword>
<dbReference type="InterPro" id="IPR035490">
    <property type="entry name" value="GlmS/FrlB_SIS"/>
</dbReference>
<dbReference type="RefSeq" id="WP_133679257.1">
    <property type="nucleotide sequence ID" value="NZ_SNZP01000004.1"/>
</dbReference>
<dbReference type="NCBIfam" id="TIGR01135">
    <property type="entry name" value="glmS"/>
    <property type="match status" value="1"/>
</dbReference>
<gene>
    <name evidence="10" type="primary">glmS</name>
    <name evidence="13" type="ORF">DFP86_104172</name>
</gene>
<keyword evidence="9" id="KW-0315">Glutamine amidotransferase</keyword>
<feature type="domain" description="SIS" evidence="12">
    <location>
        <begin position="285"/>
        <end position="425"/>
    </location>
</feature>